<dbReference type="PANTHER" id="PTHR30290">
    <property type="entry name" value="PERIPLASMIC BINDING COMPONENT OF ABC TRANSPORTER"/>
    <property type="match status" value="1"/>
</dbReference>
<gene>
    <name evidence="3" type="ORF">ACGRQ9_15810</name>
</gene>
<dbReference type="SUPFAM" id="SSF53850">
    <property type="entry name" value="Periplasmic binding protein-like II"/>
    <property type="match status" value="1"/>
</dbReference>
<dbReference type="InterPro" id="IPR000914">
    <property type="entry name" value="SBP_5_dom"/>
</dbReference>
<accession>A0ABW7IZ28</accession>
<evidence type="ECO:0000259" key="2">
    <source>
        <dbReference type="Pfam" id="PF00496"/>
    </source>
</evidence>
<keyword evidence="1" id="KW-0732">Signal</keyword>
<dbReference type="EMBL" id="JBIHSN010000003">
    <property type="protein sequence ID" value="MFH0266912.1"/>
    <property type="molecule type" value="Genomic_DNA"/>
</dbReference>
<feature type="domain" description="Solute-binding protein family 5" evidence="2">
    <location>
        <begin position="72"/>
        <end position="432"/>
    </location>
</feature>
<name>A0ABW7IZ28_9VIBR</name>
<dbReference type="InterPro" id="IPR039424">
    <property type="entry name" value="SBP_5"/>
</dbReference>
<dbReference type="Gene3D" id="3.40.190.10">
    <property type="entry name" value="Periplasmic binding protein-like II"/>
    <property type="match status" value="1"/>
</dbReference>
<evidence type="ECO:0000313" key="4">
    <source>
        <dbReference type="Proteomes" id="UP001607151"/>
    </source>
</evidence>
<dbReference type="Pfam" id="PF00496">
    <property type="entry name" value="SBP_bac_5"/>
    <property type="match status" value="1"/>
</dbReference>
<evidence type="ECO:0000313" key="3">
    <source>
        <dbReference type="EMBL" id="MFH0266912.1"/>
    </source>
</evidence>
<evidence type="ECO:0000256" key="1">
    <source>
        <dbReference type="SAM" id="SignalP"/>
    </source>
</evidence>
<organism evidence="3 4">
    <name type="scientific">Vibrio rumoiensis</name>
    <dbReference type="NCBI Taxonomy" id="76258"/>
    <lineage>
        <taxon>Bacteria</taxon>
        <taxon>Pseudomonadati</taxon>
        <taxon>Pseudomonadota</taxon>
        <taxon>Gammaproteobacteria</taxon>
        <taxon>Vibrionales</taxon>
        <taxon>Vibrionaceae</taxon>
        <taxon>Vibrio</taxon>
    </lineage>
</organism>
<comment type="caution">
    <text evidence="3">The sequence shown here is derived from an EMBL/GenBank/DDBJ whole genome shotgun (WGS) entry which is preliminary data.</text>
</comment>
<dbReference type="PANTHER" id="PTHR30290:SF83">
    <property type="entry name" value="ABC TRANSPORTER SUBSTRATE-BINDING PROTEIN"/>
    <property type="match status" value="1"/>
</dbReference>
<proteinExistence type="predicted"/>
<dbReference type="PIRSF" id="PIRSF002741">
    <property type="entry name" value="MppA"/>
    <property type="match status" value="1"/>
</dbReference>
<dbReference type="InterPro" id="IPR030678">
    <property type="entry name" value="Peptide/Ni-bd"/>
</dbReference>
<dbReference type="Gene3D" id="3.10.105.10">
    <property type="entry name" value="Dipeptide-binding Protein, Domain 3"/>
    <property type="match status" value="1"/>
</dbReference>
<keyword evidence="4" id="KW-1185">Reference proteome</keyword>
<dbReference type="CDD" id="cd08490">
    <property type="entry name" value="PBP2_NikA_DppA_OppA_like_3"/>
    <property type="match status" value="1"/>
</dbReference>
<dbReference type="RefSeq" id="WP_394608507.1">
    <property type="nucleotide sequence ID" value="NZ_JBIHSJ010000004.1"/>
</dbReference>
<sequence>MTMLNIKFPLLLTCACLTLLPHAYAQEPNRSNTLSLAGSLEFTNIDPSSNGYLFTRMQVTETLLDVNAKGELLPALAQNYQVSDDRKVWSFTLAPDVTFHDGKKMDAEAVVKSLLIAFNKHGPLKNAPIEKIEASSDNQISIVLSQPYRPLGAVLAHYANVILSPESYDESGKVAHLYGTGPYKIYTLTPPHKLTVEKFAQYWADNASIQYATYLTGHRAESRALQATSGQADIAFELSPTSVMRMKMQPQIKVHEYSIPRTLVLKLNAGDPLLSSKETRQALSLAINRQGIAAGVLRSPGAEIDQLLPAAVSDWYLNQYQKPQYDIEKARQLLAQLGWDKNGQGILTRDGKPFELTLITYADRPELTNVATALQDQWRQIGIKLNINITNSSAIPAGHHDGSLQVALMARNYGVIADPLAVLSNDFSPQGGDWGAMNWSNPKLSQLFSTLNLTNNQDEYHQLAQQAAQYIHQGYALLPIASYTQRIGVNIRVKGFSFDPYERNFKLSQMEFTQ</sequence>
<dbReference type="Proteomes" id="UP001607151">
    <property type="component" value="Unassembled WGS sequence"/>
</dbReference>
<feature type="signal peptide" evidence="1">
    <location>
        <begin position="1"/>
        <end position="25"/>
    </location>
</feature>
<feature type="chain" id="PRO_5047463896" evidence="1">
    <location>
        <begin position="26"/>
        <end position="514"/>
    </location>
</feature>
<protein>
    <submittedName>
        <fullName evidence="3">ABC transporter substrate-binding protein</fullName>
    </submittedName>
</protein>
<reference evidence="3 4" key="1">
    <citation type="submission" date="2024-10" db="EMBL/GenBank/DDBJ databases">
        <authorList>
            <person name="Yibar A."/>
            <person name="Saticioglu I.B."/>
            <person name="Duman M."/>
            <person name="Ajmi N."/>
            <person name="Gurler F."/>
            <person name="Ay H."/>
            <person name="Onuk E."/>
            <person name="Guler S."/>
            <person name="Romalde J.L."/>
        </authorList>
    </citation>
    <scope>NUCLEOTIDE SEQUENCE [LARGE SCALE GENOMIC DNA]</scope>
    <source>
        <strain evidence="3 4">14-MA-B</strain>
    </source>
</reference>